<dbReference type="Pfam" id="PF13280">
    <property type="entry name" value="WYL"/>
    <property type="match status" value="1"/>
</dbReference>
<dbReference type="PROSITE" id="PS52050">
    <property type="entry name" value="WYL"/>
    <property type="match status" value="1"/>
</dbReference>
<dbReference type="InterPro" id="IPR051534">
    <property type="entry name" value="CBASS_pafABC_assoc_protein"/>
</dbReference>
<accession>A0A1W9KP48</accession>
<evidence type="ECO:0000313" key="3">
    <source>
        <dbReference type="EMBL" id="OQW85925.1"/>
    </source>
</evidence>
<comment type="caution">
    <text evidence="3">The sequence shown here is derived from an EMBL/GenBank/DDBJ whole genome shotgun (WGS) entry which is preliminary data.</text>
</comment>
<evidence type="ECO:0000259" key="2">
    <source>
        <dbReference type="Pfam" id="PF25583"/>
    </source>
</evidence>
<dbReference type="PANTHER" id="PTHR34580">
    <property type="match status" value="1"/>
</dbReference>
<dbReference type="Proteomes" id="UP000192505">
    <property type="component" value="Unassembled WGS sequence"/>
</dbReference>
<dbReference type="AlphaFoldDB" id="A0A1W9KP48"/>
<feature type="domain" description="WYL" evidence="1">
    <location>
        <begin position="160"/>
        <end position="227"/>
    </location>
</feature>
<protein>
    <submittedName>
        <fullName evidence="3">WYL domain-containing protein</fullName>
    </submittedName>
</protein>
<sequence length="328" mass="37425">MPRRPDNLETLHLSLELLKRIPRQRKIDSRELQIQLKEAGYDRDMRTIQRQLESLCQHFDIERDDTSRPYGYRWKEAAVGLSLPGLTEQESLLMLLAEQNLRNQLPVSLMKAMQGFFDQAKRNLSLGQTSASAKLAREWISKVRFVSTTLPMIPPKINPEVFEQVSQAIYNNRWLDISYVNAQTKRTKAKVMPLGLAQQGVRMFMPCRFDGYDDTRNLALHRIQNAKCSTLSFQRPADFDLQTYDDNGRFAFGHGDKIAIHLWVNADLAFLLDESPLSADQMMMPAIGEKGGSEVKATITDSALLVWWLRSQGDNAKVLAPQELADSL</sequence>
<dbReference type="Pfam" id="PF25583">
    <property type="entry name" value="WCX"/>
    <property type="match status" value="1"/>
</dbReference>
<dbReference type="InterPro" id="IPR057727">
    <property type="entry name" value="WCX_dom"/>
</dbReference>
<evidence type="ECO:0000313" key="4">
    <source>
        <dbReference type="Proteomes" id="UP000192505"/>
    </source>
</evidence>
<dbReference type="EMBL" id="MTEI01000029">
    <property type="protein sequence ID" value="OQW85925.1"/>
    <property type="molecule type" value="Genomic_DNA"/>
</dbReference>
<dbReference type="PANTHER" id="PTHR34580:SF1">
    <property type="entry name" value="PROTEIN PAFC"/>
    <property type="match status" value="1"/>
</dbReference>
<evidence type="ECO:0000259" key="1">
    <source>
        <dbReference type="Pfam" id="PF13280"/>
    </source>
</evidence>
<name>A0A1W9KP48_9BURK</name>
<gene>
    <name evidence="3" type="ORF">BWK72_19800</name>
</gene>
<proteinExistence type="predicted"/>
<dbReference type="InterPro" id="IPR026881">
    <property type="entry name" value="WYL_dom"/>
</dbReference>
<organism evidence="3 4">
    <name type="scientific">Rhodoferax ferrireducens</name>
    <dbReference type="NCBI Taxonomy" id="192843"/>
    <lineage>
        <taxon>Bacteria</taxon>
        <taxon>Pseudomonadati</taxon>
        <taxon>Pseudomonadota</taxon>
        <taxon>Betaproteobacteria</taxon>
        <taxon>Burkholderiales</taxon>
        <taxon>Comamonadaceae</taxon>
        <taxon>Rhodoferax</taxon>
    </lineage>
</organism>
<reference evidence="3 4" key="1">
    <citation type="submission" date="2017-01" db="EMBL/GenBank/DDBJ databases">
        <title>Novel large sulfur bacteria in the metagenomes of groundwater-fed chemosynthetic microbial mats in the Lake Huron basin.</title>
        <authorList>
            <person name="Sharrar A.M."/>
            <person name="Flood B.E."/>
            <person name="Bailey J.V."/>
            <person name="Jones D.S."/>
            <person name="Biddanda B."/>
            <person name="Ruberg S.A."/>
            <person name="Marcus D.N."/>
            <person name="Dick G.J."/>
        </authorList>
    </citation>
    <scope>NUCLEOTIDE SEQUENCE [LARGE SCALE GENOMIC DNA]</scope>
    <source>
        <strain evidence="3">A7</strain>
    </source>
</reference>
<feature type="domain" description="WCX" evidence="2">
    <location>
        <begin position="258"/>
        <end position="327"/>
    </location>
</feature>